<protein>
    <submittedName>
        <fullName evidence="5">ArsR family transcriptional regulator</fullName>
    </submittedName>
</protein>
<dbReference type="Pfam" id="PF01022">
    <property type="entry name" value="HTH_5"/>
    <property type="match status" value="1"/>
</dbReference>
<organism evidence="5 6">
    <name type="scientific">Hydrogenophaga palleronii</name>
    <dbReference type="NCBI Taxonomy" id="65655"/>
    <lineage>
        <taxon>Bacteria</taxon>
        <taxon>Pseudomonadati</taxon>
        <taxon>Pseudomonadota</taxon>
        <taxon>Betaproteobacteria</taxon>
        <taxon>Burkholderiales</taxon>
        <taxon>Comamonadaceae</taxon>
        <taxon>Hydrogenophaga</taxon>
    </lineage>
</organism>
<dbReference type="NCBIfam" id="NF033788">
    <property type="entry name" value="HTH_metalloreg"/>
    <property type="match status" value="1"/>
</dbReference>
<dbReference type="InterPro" id="IPR001845">
    <property type="entry name" value="HTH_ArsR_DNA-bd_dom"/>
</dbReference>
<dbReference type="CDD" id="cd00090">
    <property type="entry name" value="HTH_ARSR"/>
    <property type="match status" value="1"/>
</dbReference>
<proteinExistence type="predicted"/>
<gene>
    <name evidence="5" type="ORF">J2W49_000760</name>
</gene>
<dbReference type="InterPro" id="IPR036388">
    <property type="entry name" value="WH-like_DNA-bd_sf"/>
</dbReference>
<dbReference type="PANTHER" id="PTHR43132">
    <property type="entry name" value="ARSENICAL RESISTANCE OPERON REPRESSOR ARSR-RELATED"/>
    <property type="match status" value="1"/>
</dbReference>
<reference evidence="5 6" key="1">
    <citation type="submission" date="2023-07" db="EMBL/GenBank/DDBJ databases">
        <title>Sorghum-associated microbial communities from plants grown in Nebraska, USA.</title>
        <authorList>
            <person name="Schachtman D."/>
        </authorList>
    </citation>
    <scope>NUCLEOTIDE SEQUENCE [LARGE SCALE GENOMIC DNA]</scope>
    <source>
        <strain evidence="5 6">4249</strain>
    </source>
</reference>
<keyword evidence="2" id="KW-0238">DNA-binding</keyword>
<evidence type="ECO:0000256" key="2">
    <source>
        <dbReference type="ARBA" id="ARBA00023125"/>
    </source>
</evidence>
<dbReference type="InterPro" id="IPR051011">
    <property type="entry name" value="Metal_resp_trans_reg"/>
</dbReference>
<dbReference type="PROSITE" id="PS50987">
    <property type="entry name" value="HTH_ARSR_2"/>
    <property type="match status" value="1"/>
</dbReference>
<dbReference type="SMART" id="SM00418">
    <property type="entry name" value="HTH_ARSR"/>
    <property type="match status" value="1"/>
</dbReference>
<accession>A0ABU1WIN7</accession>
<dbReference type="EMBL" id="JAVDWU010000001">
    <property type="protein sequence ID" value="MDR7148832.1"/>
    <property type="molecule type" value="Genomic_DNA"/>
</dbReference>
<comment type="caution">
    <text evidence="5">The sequence shown here is derived from an EMBL/GenBank/DDBJ whole genome shotgun (WGS) entry which is preliminary data.</text>
</comment>
<dbReference type="Gene3D" id="1.10.10.10">
    <property type="entry name" value="Winged helix-like DNA-binding domain superfamily/Winged helix DNA-binding domain"/>
    <property type="match status" value="1"/>
</dbReference>
<name>A0ABU1WIN7_9BURK</name>
<dbReference type="SUPFAM" id="SSF46785">
    <property type="entry name" value="Winged helix' DNA-binding domain"/>
    <property type="match status" value="1"/>
</dbReference>
<evidence type="ECO:0000259" key="4">
    <source>
        <dbReference type="PROSITE" id="PS50987"/>
    </source>
</evidence>
<feature type="domain" description="HTH arsR-type" evidence="4">
    <location>
        <begin position="22"/>
        <end position="116"/>
    </location>
</feature>
<dbReference type="PRINTS" id="PR00778">
    <property type="entry name" value="HTHARSR"/>
</dbReference>
<dbReference type="InterPro" id="IPR036390">
    <property type="entry name" value="WH_DNA-bd_sf"/>
</dbReference>
<sequence>MLIFTKVMPAMEQMIETGANVEKARVFELAAELFGVLATPMRLRVLSALCDKEKSVSQLLQEIDTTQPNLSQHLNLLYRAGVLAKRKEGTQVIYRVQSEKAVTLCRTVCTQIAIEMDEPSSVPASQRLSPRVVS</sequence>
<dbReference type="Proteomes" id="UP001265700">
    <property type="component" value="Unassembled WGS sequence"/>
</dbReference>
<evidence type="ECO:0000313" key="5">
    <source>
        <dbReference type="EMBL" id="MDR7148832.1"/>
    </source>
</evidence>
<keyword evidence="1" id="KW-0805">Transcription regulation</keyword>
<dbReference type="InterPro" id="IPR011991">
    <property type="entry name" value="ArsR-like_HTH"/>
</dbReference>
<evidence type="ECO:0000313" key="6">
    <source>
        <dbReference type="Proteomes" id="UP001265700"/>
    </source>
</evidence>
<evidence type="ECO:0000256" key="3">
    <source>
        <dbReference type="ARBA" id="ARBA00023163"/>
    </source>
</evidence>
<evidence type="ECO:0000256" key="1">
    <source>
        <dbReference type="ARBA" id="ARBA00023015"/>
    </source>
</evidence>
<keyword evidence="3" id="KW-0804">Transcription</keyword>
<dbReference type="PANTHER" id="PTHR43132:SF2">
    <property type="entry name" value="ARSENICAL RESISTANCE OPERON REPRESSOR ARSR-RELATED"/>
    <property type="match status" value="1"/>
</dbReference>
<keyword evidence="6" id="KW-1185">Reference proteome</keyword>